<organism evidence="2 3">
    <name type="scientific">Nocardia bovistercoris</name>
    <dbReference type="NCBI Taxonomy" id="2785916"/>
    <lineage>
        <taxon>Bacteria</taxon>
        <taxon>Bacillati</taxon>
        <taxon>Actinomycetota</taxon>
        <taxon>Actinomycetes</taxon>
        <taxon>Mycobacteriales</taxon>
        <taxon>Nocardiaceae</taxon>
        <taxon>Nocardia</taxon>
    </lineage>
</organism>
<gene>
    <name evidence="2" type="ORF">IT779_20875</name>
</gene>
<name>A0A931IC77_9NOCA</name>
<dbReference type="Proteomes" id="UP000655751">
    <property type="component" value="Unassembled WGS sequence"/>
</dbReference>
<dbReference type="EMBL" id="JADMLG010000008">
    <property type="protein sequence ID" value="MBH0778739.1"/>
    <property type="molecule type" value="Genomic_DNA"/>
</dbReference>
<reference evidence="2" key="1">
    <citation type="submission" date="2020-11" db="EMBL/GenBank/DDBJ databases">
        <title>Nocardia NEAU-351.nov., a novel actinomycete isolated from the cow dung.</title>
        <authorList>
            <person name="Zhang X."/>
        </authorList>
    </citation>
    <scope>NUCLEOTIDE SEQUENCE</scope>
    <source>
        <strain evidence="2">NEAU-351</strain>
    </source>
</reference>
<evidence type="ECO:0000256" key="1">
    <source>
        <dbReference type="SAM" id="MobiDB-lite"/>
    </source>
</evidence>
<sequence length="441" mass="46557">MITEFLTDPVHPSEVAGWLWARWPWVVLATGVSLLVSTGVSGCARGWRAREARGAVWLDVSVPATVTAEAGAVFARRLAGGLHRTRRVGIGARHLALEFVATGAGTRVGVWIPPRENPAPIAAAIRDAWPGATVTTTTPPALAGRVTAVEITARNGAWATWTDPRPATRAGTGGRGGAVVSDPLAAVLEGLADHSTGHTGFTQLVLTPYHRRTVTRFLGKALLFGASEILAMARMLLRDNGTRAVPVRSAVPPSAVREAGERAQRVKMATAPHFSATLRVGLVSRARVAGGRVLVSAVAGGFDAIADSPDTGGLRTRRVRDRYRVSARRPGRGFVATVAEVAALWHLPADAARFAIPVVRARTRTARPSVPRLHHPAIPAAPAEVAISDPAPTGPVASGPVGAGQPGAHLSLPDFVRRPVRGRSPRPVRRTFFPTDFRPRP</sequence>
<comment type="caution">
    <text evidence="2">The sequence shown here is derived from an EMBL/GenBank/DDBJ whole genome shotgun (WGS) entry which is preliminary data.</text>
</comment>
<keyword evidence="3" id="KW-1185">Reference proteome</keyword>
<accession>A0A931IC77</accession>
<dbReference type="RefSeq" id="WP_196151040.1">
    <property type="nucleotide sequence ID" value="NZ_JADMLG010000008.1"/>
</dbReference>
<evidence type="ECO:0000313" key="3">
    <source>
        <dbReference type="Proteomes" id="UP000655751"/>
    </source>
</evidence>
<feature type="compositionally biased region" description="Basic residues" evidence="1">
    <location>
        <begin position="418"/>
        <end position="429"/>
    </location>
</feature>
<evidence type="ECO:0000313" key="2">
    <source>
        <dbReference type="EMBL" id="MBH0778739.1"/>
    </source>
</evidence>
<protein>
    <submittedName>
        <fullName evidence="2">Uncharacterized protein</fullName>
    </submittedName>
</protein>
<dbReference type="AlphaFoldDB" id="A0A931IC77"/>
<feature type="compositionally biased region" description="Low complexity" evidence="1">
    <location>
        <begin position="430"/>
        <end position="441"/>
    </location>
</feature>
<proteinExistence type="predicted"/>
<feature type="region of interest" description="Disordered" evidence="1">
    <location>
        <begin position="388"/>
        <end position="441"/>
    </location>
</feature>